<feature type="domain" description="HTH arsR-type" evidence="2">
    <location>
        <begin position="6"/>
        <end position="86"/>
    </location>
</feature>
<dbReference type="SMART" id="SM00418">
    <property type="entry name" value="HTH_ARSR"/>
    <property type="match status" value="1"/>
</dbReference>
<gene>
    <name evidence="3" type="ORF">KDA82_27945</name>
</gene>
<dbReference type="Pfam" id="PF12840">
    <property type="entry name" value="HTH_20"/>
    <property type="match status" value="1"/>
</dbReference>
<protein>
    <submittedName>
        <fullName evidence="3">Helix-turn-helix domain-containing protein</fullName>
    </submittedName>
</protein>
<comment type="caution">
    <text evidence="3">The sequence shown here is derived from an EMBL/GenBank/DDBJ whole genome shotgun (WGS) entry which is preliminary data.</text>
</comment>
<dbReference type="AlphaFoldDB" id="A0A8T4IZN6"/>
<dbReference type="GO" id="GO:0003700">
    <property type="term" value="F:DNA-binding transcription factor activity"/>
    <property type="evidence" value="ECO:0007669"/>
    <property type="project" value="InterPro"/>
</dbReference>
<evidence type="ECO:0000259" key="2">
    <source>
        <dbReference type="SMART" id="SM00418"/>
    </source>
</evidence>
<dbReference type="SUPFAM" id="SSF46785">
    <property type="entry name" value="Winged helix' DNA-binding domain"/>
    <property type="match status" value="1"/>
</dbReference>
<feature type="compositionally biased region" description="Basic and acidic residues" evidence="1">
    <location>
        <begin position="187"/>
        <end position="196"/>
    </location>
</feature>
<evidence type="ECO:0000313" key="4">
    <source>
        <dbReference type="Proteomes" id="UP000675554"/>
    </source>
</evidence>
<accession>A0A8T4IZN6</accession>
<reference evidence="3" key="1">
    <citation type="submission" date="2021-04" db="EMBL/GenBank/DDBJ databases">
        <title>Sequencing of actinobacteria type strains.</title>
        <authorList>
            <person name="Nguyen G.-S."/>
            <person name="Wentzel A."/>
        </authorList>
    </citation>
    <scope>NUCLEOTIDE SEQUENCE</scope>
    <source>
        <strain evidence="3">DSM 42095</strain>
    </source>
</reference>
<dbReference type="Gene3D" id="1.10.10.10">
    <property type="entry name" value="Winged helix-like DNA-binding domain superfamily/Winged helix DNA-binding domain"/>
    <property type="match status" value="1"/>
</dbReference>
<name>A0A8T4IZN6_9ACTN</name>
<keyword evidence="4" id="KW-1185">Reference proteome</keyword>
<sequence length="196" mass="21685">MTNANLLLHPVRLRILQTLVGSEPLTTAQLRDRLPDVPPATMYRHIATLTKAGVLEVVGEKKVRGTVERSYQVRQDGALVDEDARTAMTPDDHRQAFTAFSGAMMSDFERYLSRDGIEPASDGLMYRQGAVWLTREEYEALVEEIQKAVTSRTTSTPGDGRTRHLVSIVVVPDELGQGADGDDGADRDDRSDRSET</sequence>
<dbReference type="EMBL" id="JAGSMN010000738">
    <property type="protein sequence ID" value="MBR7676770.1"/>
    <property type="molecule type" value="Genomic_DNA"/>
</dbReference>
<dbReference type="CDD" id="cd00090">
    <property type="entry name" value="HTH_ARSR"/>
    <property type="match status" value="1"/>
</dbReference>
<dbReference type="Proteomes" id="UP000675554">
    <property type="component" value="Unassembled WGS sequence"/>
</dbReference>
<proteinExistence type="predicted"/>
<dbReference type="InterPro" id="IPR011991">
    <property type="entry name" value="ArsR-like_HTH"/>
</dbReference>
<dbReference type="InterPro" id="IPR001845">
    <property type="entry name" value="HTH_ArsR_DNA-bd_dom"/>
</dbReference>
<dbReference type="InterPro" id="IPR036388">
    <property type="entry name" value="WH-like_DNA-bd_sf"/>
</dbReference>
<organism evidence="3 4">
    <name type="scientific">Streptomyces daliensis</name>
    <dbReference type="NCBI Taxonomy" id="299421"/>
    <lineage>
        <taxon>Bacteria</taxon>
        <taxon>Bacillati</taxon>
        <taxon>Actinomycetota</taxon>
        <taxon>Actinomycetes</taxon>
        <taxon>Kitasatosporales</taxon>
        <taxon>Streptomycetaceae</taxon>
        <taxon>Streptomyces</taxon>
    </lineage>
</organism>
<evidence type="ECO:0000256" key="1">
    <source>
        <dbReference type="SAM" id="MobiDB-lite"/>
    </source>
</evidence>
<dbReference type="Gene3D" id="6.10.140.2180">
    <property type="match status" value="1"/>
</dbReference>
<feature type="region of interest" description="Disordered" evidence="1">
    <location>
        <begin position="172"/>
        <end position="196"/>
    </location>
</feature>
<dbReference type="InterPro" id="IPR036390">
    <property type="entry name" value="WH_DNA-bd_sf"/>
</dbReference>
<evidence type="ECO:0000313" key="3">
    <source>
        <dbReference type="EMBL" id="MBR7676770.1"/>
    </source>
</evidence>